<dbReference type="PROSITE" id="PS51286">
    <property type="entry name" value="RAP"/>
    <property type="match status" value="1"/>
</dbReference>
<dbReference type="Proteomes" id="UP001153712">
    <property type="component" value="Chromosome 13"/>
</dbReference>
<organism evidence="2 3">
    <name type="scientific">Phyllotreta striolata</name>
    <name type="common">Striped flea beetle</name>
    <name type="synonym">Crioceris striolata</name>
    <dbReference type="NCBI Taxonomy" id="444603"/>
    <lineage>
        <taxon>Eukaryota</taxon>
        <taxon>Metazoa</taxon>
        <taxon>Ecdysozoa</taxon>
        <taxon>Arthropoda</taxon>
        <taxon>Hexapoda</taxon>
        <taxon>Insecta</taxon>
        <taxon>Pterygota</taxon>
        <taxon>Neoptera</taxon>
        <taxon>Endopterygota</taxon>
        <taxon>Coleoptera</taxon>
        <taxon>Polyphaga</taxon>
        <taxon>Cucujiformia</taxon>
        <taxon>Chrysomeloidea</taxon>
        <taxon>Chrysomelidae</taxon>
        <taxon>Galerucinae</taxon>
        <taxon>Alticini</taxon>
        <taxon>Phyllotreta</taxon>
    </lineage>
</organism>
<sequence>MKLFRVVRIIRNKTYFSSFIPAVPVRCPNICNYKISTQLNQYNIGKYSTENDEEPEELETETVDLTEGLKYILFGDTKDAVIRELNDCNSLEDVWKILEKYNNSLTNEQITQAILVLKDLQISLWKSRKWDFTNFVQLRMSRIFIDLLDKIVNRLDNFDTNHLSYVYLYLSRLGLNADEECMLKIGEKLKRDLEEDFNLAVCSKFLRVAFLESSVRPYYMSMNLIPKILKALDNCDSVEDFSNISTCLNKLAGIVTPSILSDYVKVLERFLDKKKLDSSNSHAILMIISFLNLLPWREKHVELISKCMLLMKNSLHKLDIPYLLLFYDVFFKIQEPAELLDNIQRSAAKFWQQYEETGMQDVNTTLKLYSALLFFSSPLHRVQLRNGVDKLMPSKLEMRDLILIRKIFSHVKVSDKQLCTKYWDIWSDILKQNDDNHVVSKSCFNYMQFSIDIDSYRNVDFEKRVLDAIKNIVGRGDVILPQDISIFLAFVVHYSDDRGLFRELLDKLKDNPRQLKTREISLLSQSCASKSECCTEEDFDEIRDLLKESSRCLISEDGGSFERNSFLIKAAVSREKDVDRFVEDSLLGFKELDYMSSKLLENVSYVFLNTGIVIPEVYNKITEYIVRNKSNIIAFNAEKVLFLCFYVAYFPINADKFFQAVTDIIIRDQERLSGLAFLQSALSLSFFNKLPSFLVKQIFNVEFMDRLDNELANCYSKEKYPQRVRNTLMYLNRTVCLEYPEFNVPWFHDKYVKDLHARYVTEYVSPRSMREYLIEITGKELQENVTVPYGYRIDFVVNLDEKNKVVSSECGSVAKRVAILILKQHAFTRFYSHLRGTYQMKIKHLEMMNYNVSVVKFCDWANLLYTSEKLEFLNNLIWPREYKILWTRER</sequence>
<dbReference type="SMART" id="SM00952">
    <property type="entry name" value="RAP"/>
    <property type="match status" value="1"/>
</dbReference>
<keyword evidence="3" id="KW-1185">Reference proteome</keyword>
<evidence type="ECO:0000313" key="3">
    <source>
        <dbReference type="Proteomes" id="UP001153712"/>
    </source>
</evidence>
<feature type="domain" description="RAP" evidence="1">
    <location>
        <begin position="817"/>
        <end position="875"/>
    </location>
</feature>
<accession>A0A9N9TLG0</accession>
<evidence type="ECO:0000259" key="1">
    <source>
        <dbReference type="PROSITE" id="PS51286"/>
    </source>
</evidence>
<dbReference type="Pfam" id="PF08373">
    <property type="entry name" value="RAP"/>
    <property type="match status" value="1"/>
</dbReference>
<dbReference type="InterPro" id="IPR013584">
    <property type="entry name" value="RAP"/>
</dbReference>
<reference evidence="2" key="1">
    <citation type="submission" date="2022-01" db="EMBL/GenBank/DDBJ databases">
        <authorList>
            <person name="King R."/>
        </authorList>
    </citation>
    <scope>NUCLEOTIDE SEQUENCE</scope>
</reference>
<dbReference type="EMBL" id="OU900106">
    <property type="protein sequence ID" value="CAG9857060.1"/>
    <property type="molecule type" value="Genomic_DNA"/>
</dbReference>
<dbReference type="InterPro" id="IPR013579">
    <property type="entry name" value="FAST_2"/>
</dbReference>
<name>A0A9N9TLG0_PHYSR</name>
<dbReference type="InterPro" id="IPR010622">
    <property type="entry name" value="FAST_Leu-rich"/>
</dbReference>
<evidence type="ECO:0000313" key="2">
    <source>
        <dbReference type="EMBL" id="CAG9857060.1"/>
    </source>
</evidence>
<dbReference type="OrthoDB" id="385235at2759"/>
<proteinExistence type="predicted"/>
<gene>
    <name evidence="2" type="ORF">PHYEVI_LOCUS3471</name>
</gene>
<dbReference type="AlphaFoldDB" id="A0A9N9TLG0"/>
<protein>
    <recommendedName>
        <fullName evidence="1">RAP domain-containing protein</fullName>
    </recommendedName>
</protein>
<dbReference type="GO" id="GO:0044528">
    <property type="term" value="P:regulation of mitochondrial mRNA stability"/>
    <property type="evidence" value="ECO:0007669"/>
    <property type="project" value="InterPro"/>
</dbReference>
<dbReference type="Pfam" id="PF08368">
    <property type="entry name" value="FAST_2"/>
    <property type="match status" value="1"/>
</dbReference>
<dbReference type="Pfam" id="PF06743">
    <property type="entry name" value="FAST_1"/>
    <property type="match status" value="1"/>
</dbReference>